<name>A0A7G6YH34_9MICO</name>
<dbReference type="GO" id="GO:0016853">
    <property type="term" value="F:isomerase activity"/>
    <property type="evidence" value="ECO:0007669"/>
    <property type="project" value="UniProtKB-KW"/>
</dbReference>
<proteinExistence type="predicted"/>
<dbReference type="Gene3D" id="3.20.20.150">
    <property type="entry name" value="Divalent-metal-dependent TIM barrel enzymes"/>
    <property type="match status" value="1"/>
</dbReference>
<dbReference type="EMBL" id="CP043641">
    <property type="protein sequence ID" value="QNE37799.1"/>
    <property type="molecule type" value="Genomic_DNA"/>
</dbReference>
<keyword evidence="3" id="KW-0413">Isomerase</keyword>
<protein>
    <submittedName>
        <fullName evidence="3">Sugar phosphate isomerase/epimerase</fullName>
    </submittedName>
</protein>
<feature type="domain" description="Xylose isomerase-like TIM barrel" evidence="2">
    <location>
        <begin position="31"/>
        <end position="274"/>
    </location>
</feature>
<dbReference type="InterPro" id="IPR050312">
    <property type="entry name" value="IolE/XylAMocC-like"/>
</dbReference>
<gene>
    <name evidence="3" type="ORF">F1C12_17675</name>
</gene>
<evidence type="ECO:0000313" key="3">
    <source>
        <dbReference type="EMBL" id="QNE37799.1"/>
    </source>
</evidence>
<reference evidence="4" key="1">
    <citation type="submission" date="2019-09" db="EMBL/GenBank/DDBJ databases">
        <title>Antimicrobial potential of Antarctic Bacteria.</title>
        <authorList>
            <person name="Benaud N."/>
            <person name="Edwards R.J."/>
            <person name="Ferrari B.C."/>
        </authorList>
    </citation>
    <scope>NUCLEOTIDE SEQUENCE [LARGE SCALE GENOMIC DNA]</scope>
    <source>
        <strain evidence="4">INR9</strain>
    </source>
</reference>
<dbReference type="InterPro" id="IPR036237">
    <property type="entry name" value="Xyl_isomerase-like_sf"/>
</dbReference>
<evidence type="ECO:0000256" key="1">
    <source>
        <dbReference type="ARBA" id="ARBA00023277"/>
    </source>
</evidence>
<dbReference type="InterPro" id="IPR013022">
    <property type="entry name" value="Xyl_isomerase-like_TIM-brl"/>
</dbReference>
<organism evidence="3 4">
    <name type="scientific">Leifsonia shinshuensis</name>
    <dbReference type="NCBI Taxonomy" id="150026"/>
    <lineage>
        <taxon>Bacteria</taxon>
        <taxon>Bacillati</taxon>
        <taxon>Actinomycetota</taxon>
        <taxon>Actinomycetes</taxon>
        <taxon>Micrococcales</taxon>
        <taxon>Microbacteriaceae</taxon>
        <taxon>Leifsonia</taxon>
    </lineage>
</organism>
<evidence type="ECO:0000313" key="4">
    <source>
        <dbReference type="Proteomes" id="UP000515511"/>
    </source>
</evidence>
<dbReference type="Pfam" id="PF01261">
    <property type="entry name" value="AP_endonuc_2"/>
    <property type="match status" value="1"/>
</dbReference>
<sequence length="296" mass="32717">MLQFPGVAHDGRPIGELAPDEWRALLEPVPRAGYTALEVPSSWIRLADLESSRRREFADVLASLGLSVPGLSVVRESVIHPVNAARNLDFSHRTIDAAAELGVPLVCFGLHDKLLPRQQEVQWFWTVEGTQESPDPDVRELAVRSYRELGQHAASLGLQISLELYEDGYLGSADGAVRFLEDIDEPAVGLNPDLGNLIRQQRPIDTWEYMVATTLPHANYWHVKNYSRLENPEAGIVLTHPTPLELGIINYRDAVRYAIAHGFSGAFVVEHYGGDGLSVGATNEAYLRSILPPQTV</sequence>
<dbReference type="AlphaFoldDB" id="A0A7G6YH34"/>
<dbReference type="PANTHER" id="PTHR12110">
    <property type="entry name" value="HYDROXYPYRUVATE ISOMERASE"/>
    <property type="match status" value="1"/>
</dbReference>
<keyword evidence="1" id="KW-0119">Carbohydrate metabolism</keyword>
<dbReference type="SUPFAM" id="SSF51658">
    <property type="entry name" value="Xylose isomerase-like"/>
    <property type="match status" value="1"/>
</dbReference>
<accession>A0A7G6YH34</accession>
<evidence type="ECO:0000259" key="2">
    <source>
        <dbReference type="Pfam" id="PF01261"/>
    </source>
</evidence>
<dbReference type="Proteomes" id="UP000515511">
    <property type="component" value="Chromosome"/>
</dbReference>
<dbReference type="KEGG" id="lse:F1C12_17675"/>